<evidence type="ECO:0000256" key="1">
    <source>
        <dbReference type="SAM" id="Coils"/>
    </source>
</evidence>
<keyword evidence="1" id="KW-0175">Coiled coil</keyword>
<dbReference type="Proteomes" id="UP001470230">
    <property type="component" value="Unassembled WGS sequence"/>
</dbReference>
<proteinExistence type="predicted"/>
<dbReference type="PANTHER" id="PTHR12111">
    <property type="entry name" value="SPLICING FACTOR YJU2"/>
    <property type="match status" value="1"/>
</dbReference>
<dbReference type="PANTHER" id="PTHR12111:SF1">
    <property type="entry name" value="SPLICING FACTOR YJU2"/>
    <property type="match status" value="1"/>
</dbReference>
<accession>A0ABR2JVN6</accession>
<sequence length="237" mass="27733">MGERMPACHYYPPDFDPDKTGRRCKPKNGQHQVRFMLPFAIQCNECGDYMFQGTKCNCRKEICYNDFYLGNTVYRLYLHCKSCYAEITIRTDPKNLDYLVEKGATRHFEPWRDLQISSALDDKKRMLGNSIQQAEASTIDTQREMDQLRELERLRATSKKQDNANLEKMLKSTQENNLESRLTDEDKIKIDNFEREKQKSIKSSTQFLPTLISSNAFTKSKKSLLAYDDDDDDDDEI</sequence>
<keyword evidence="3" id="KW-1185">Reference proteome</keyword>
<gene>
    <name evidence="2" type="ORF">M9Y10_044568</name>
</gene>
<dbReference type="EMBL" id="JAPFFF010000009">
    <property type="protein sequence ID" value="KAK8881930.1"/>
    <property type="molecule type" value="Genomic_DNA"/>
</dbReference>
<evidence type="ECO:0000313" key="2">
    <source>
        <dbReference type="EMBL" id="KAK8881930.1"/>
    </source>
</evidence>
<dbReference type="Pfam" id="PF04502">
    <property type="entry name" value="Saf4_Yju2"/>
    <property type="match status" value="1"/>
</dbReference>
<organism evidence="2 3">
    <name type="scientific">Tritrichomonas musculus</name>
    <dbReference type="NCBI Taxonomy" id="1915356"/>
    <lineage>
        <taxon>Eukaryota</taxon>
        <taxon>Metamonada</taxon>
        <taxon>Parabasalia</taxon>
        <taxon>Tritrichomonadida</taxon>
        <taxon>Tritrichomonadidae</taxon>
        <taxon>Tritrichomonas</taxon>
    </lineage>
</organism>
<name>A0ABR2JVN6_9EUKA</name>
<reference evidence="2 3" key="1">
    <citation type="submission" date="2024-04" db="EMBL/GenBank/DDBJ databases">
        <title>Tritrichomonas musculus Genome.</title>
        <authorList>
            <person name="Alves-Ferreira E."/>
            <person name="Grigg M."/>
            <person name="Lorenzi H."/>
            <person name="Galac M."/>
        </authorList>
    </citation>
    <scope>NUCLEOTIDE SEQUENCE [LARGE SCALE GENOMIC DNA]</scope>
    <source>
        <strain evidence="2 3">EAF2021</strain>
    </source>
</reference>
<dbReference type="InterPro" id="IPR007590">
    <property type="entry name" value="Saf4/Yju2"/>
</dbReference>
<comment type="caution">
    <text evidence="2">The sequence shown here is derived from an EMBL/GenBank/DDBJ whole genome shotgun (WGS) entry which is preliminary data.</text>
</comment>
<protein>
    <submittedName>
        <fullName evidence="2">Coiled-coil domain-containing protein 94</fullName>
    </submittedName>
</protein>
<evidence type="ECO:0000313" key="3">
    <source>
        <dbReference type="Proteomes" id="UP001470230"/>
    </source>
</evidence>
<feature type="coiled-coil region" evidence="1">
    <location>
        <begin position="131"/>
        <end position="176"/>
    </location>
</feature>